<keyword evidence="2" id="KW-0813">Transport</keyword>
<evidence type="ECO:0000256" key="2">
    <source>
        <dbReference type="ARBA" id="ARBA00022448"/>
    </source>
</evidence>
<feature type="transmembrane region" description="Helical" evidence="7">
    <location>
        <begin position="160"/>
        <end position="178"/>
    </location>
</feature>
<comment type="subcellular location">
    <subcellularLocation>
        <location evidence="1">Membrane</location>
        <topology evidence="1">Multi-pass membrane protein</topology>
    </subcellularLocation>
</comment>
<feature type="transmembrane region" description="Helical" evidence="7">
    <location>
        <begin position="418"/>
        <end position="440"/>
    </location>
</feature>
<organism evidence="8 9">
    <name type="scientific">Magnusiomyces paraingens</name>
    <dbReference type="NCBI Taxonomy" id="2606893"/>
    <lineage>
        <taxon>Eukaryota</taxon>
        <taxon>Fungi</taxon>
        <taxon>Dikarya</taxon>
        <taxon>Ascomycota</taxon>
        <taxon>Saccharomycotina</taxon>
        <taxon>Dipodascomycetes</taxon>
        <taxon>Dipodascales</taxon>
        <taxon>Dipodascaceae</taxon>
        <taxon>Magnusiomyces</taxon>
    </lineage>
</organism>
<evidence type="ECO:0000256" key="7">
    <source>
        <dbReference type="SAM" id="Phobius"/>
    </source>
</evidence>
<reference evidence="8 9" key="1">
    <citation type="submission" date="2019-09" db="EMBL/GenBank/DDBJ databases">
        <authorList>
            <person name="Brejova B."/>
        </authorList>
    </citation>
    <scope>NUCLEOTIDE SEQUENCE [LARGE SCALE GENOMIC DNA]</scope>
</reference>
<sequence length="562" mass="65006">MRIISVIKGFIPHYRDIDEDFFINQEHSTIETISQTDQSETVVTSKETWKINEQEQTEAQKEIQYEIRDEASRKWWSMFNEYEYKPKEESRSNNKWYHWFNESDSVKERRLIMKLDLILCLFSFTMYWVKYLDQSNINNAYVSGMKEDLKMKGNDLINTTSLYTVGTILFQIPMMFLIHRYPTHIILPIMDLGWGFFTLALYRSNTLGQLKGYRFFVGVFESAFYPTIHYLLGSWYKPSEYARRAGVFYFGKMLGLCTAGLIMSSCVRLDGVHGIAGWRWMFIIDAIITMPIAIIGFFVIPGTPHKCYSIILTDEDIFIARKRLKDANISIESEGPKFFSVGLWKKMFTNWKWYMFVLLNILVANCSNTSSGSFILWLKSLNKYSVSKLNELSSVTPALGIVWIFLVTSFSDQFRSRWGAIFISQFFNFFCNILLAIWDIPYSLKWFAFCLQCFGWAASSVLYSWAADAMRHDPQERAITVVTMSLIGSASSAGLNVLVWKTSEAPRFFKGYVFTCAVAVSMVIVATIILPLYKKDERKHATENGILLYNSAKGEVPPTLPN</sequence>
<feature type="transmembrane region" description="Helical" evidence="7">
    <location>
        <begin position="478"/>
        <end position="500"/>
    </location>
</feature>
<feature type="transmembrane region" description="Helical" evidence="7">
    <location>
        <begin position="392"/>
        <end position="411"/>
    </location>
</feature>
<dbReference type="Gene3D" id="1.20.1250.20">
    <property type="entry name" value="MFS general substrate transporter like domains"/>
    <property type="match status" value="2"/>
</dbReference>
<feature type="transmembrane region" description="Helical" evidence="7">
    <location>
        <begin position="512"/>
        <end position="533"/>
    </location>
</feature>
<dbReference type="OrthoDB" id="3639251at2759"/>
<dbReference type="SUPFAM" id="SSF103473">
    <property type="entry name" value="MFS general substrate transporter"/>
    <property type="match status" value="1"/>
</dbReference>
<evidence type="ECO:0000256" key="3">
    <source>
        <dbReference type="ARBA" id="ARBA00022692"/>
    </source>
</evidence>
<dbReference type="AlphaFoldDB" id="A0A5E8B4X5"/>
<dbReference type="InterPro" id="IPR011701">
    <property type="entry name" value="MFS"/>
</dbReference>
<dbReference type="Proteomes" id="UP000398389">
    <property type="component" value="Unassembled WGS sequence"/>
</dbReference>
<dbReference type="FunFam" id="1.20.1250.20:FF:000065">
    <property type="entry name" value="Putative MFS pantothenate transporter"/>
    <property type="match status" value="1"/>
</dbReference>
<protein>
    <recommendedName>
        <fullName evidence="10">Major facilitator superfamily (MFS) profile domain-containing protein</fullName>
    </recommendedName>
</protein>
<proteinExistence type="inferred from homology"/>
<comment type="similarity">
    <text evidence="6">Belongs to the major facilitator superfamily. Allantoate permease family.</text>
</comment>
<dbReference type="Pfam" id="PF07690">
    <property type="entry name" value="MFS_1"/>
    <property type="match status" value="1"/>
</dbReference>
<dbReference type="PANTHER" id="PTHR43791:SF15">
    <property type="entry name" value="TRANSPORTER SEO1-RELATED"/>
    <property type="match status" value="1"/>
</dbReference>
<feature type="transmembrane region" description="Helical" evidence="7">
    <location>
        <begin position="215"/>
        <end position="233"/>
    </location>
</feature>
<feature type="transmembrane region" description="Helical" evidence="7">
    <location>
        <begin position="185"/>
        <end position="203"/>
    </location>
</feature>
<evidence type="ECO:0008006" key="10">
    <source>
        <dbReference type="Google" id="ProtNLM"/>
    </source>
</evidence>
<keyword evidence="9" id="KW-1185">Reference proteome</keyword>
<name>A0A5E8B4X5_9ASCO</name>
<evidence type="ECO:0000256" key="5">
    <source>
        <dbReference type="ARBA" id="ARBA00023136"/>
    </source>
</evidence>
<dbReference type="PANTHER" id="PTHR43791">
    <property type="entry name" value="PERMEASE-RELATED"/>
    <property type="match status" value="1"/>
</dbReference>
<dbReference type="GO" id="GO:0022857">
    <property type="term" value="F:transmembrane transporter activity"/>
    <property type="evidence" value="ECO:0007669"/>
    <property type="project" value="InterPro"/>
</dbReference>
<keyword evidence="5 7" id="KW-0472">Membrane</keyword>
<evidence type="ECO:0000256" key="6">
    <source>
        <dbReference type="ARBA" id="ARBA00037968"/>
    </source>
</evidence>
<feature type="transmembrane region" description="Helical" evidence="7">
    <location>
        <begin position="245"/>
        <end position="265"/>
    </location>
</feature>
<accession>A0A5E8B4X5</accession>
<dbReference type="EMBL" id="CABVLU010000001">
    <property type="protein sequence ID" value="VVT45882.1"/>
    <property type="molecule type" value="Genomic_DNA"/>
</dbReference>
<feature type="transmembrane region" description="Helical" evidence="7">
    <location>
        <begin position="111"/>
        <end position="129"/>
    </location>
</feature>
<evidence type="ECO:0000256" key="4">
    <source>
        <dbReference type="ARBA" id="ARBA00022989"/>
    </source>
</evidence>
<feature type="transmembrane region" description="Helical" evidence="7">
    <location>
        <begin position="446"/>
        <end position="466"/>
    </location>
</feature>
<dbReference type="InterPro" id="IPR036259">
    <property type="entry name" value="MFS_trans_sf"/>
</dbReference>
<dbReference type="GeneID" id="43579761"/>
<dbReference type="RefSeq" id="XP_031851552.1">
    <property type="nucleotide sequence ID" value="XM_031995661.1"/>
</dbReference>
<feature type="transmembrane region" description="Helical" evidence="7">
    <location>
        <begin position="353"/>
        <end position="377"/>
    </location>
</feature>
<keyword evidence="3 7" id="KW-0812">Transmembrane</keyword>
<keyword evidence="4 7" id="KW-1133">Transmembrane helix</keyword>
<evidence type="ECO:0000313" key="9">
    <source>
        <dbReference type="Proteomes" id="UP000398389"/>
    </source>
</evidence>
<evidence type="ECO:0000313" key="8">
    <source>
        <dbReference type="EMBL" id="VVT45882.1"/>
    </source>
</evidence>
<dbReference type="GO" id="GO:0016020">
    <property type="term" value="C:membrane"/>
    <property type="evidence" value="ECO:0007669"/>
    <property type="project" value="UniProtKB-SubCell"/>
</dbReference>
<feature type="transmembrane region" description="Helical" evidence="7">
    <location>
        <begin position="277"/>
        <end position="300"/>
    </location>
</feature>
<evidence type="ECO:0000256" key="1">
    <source>
        <dbReference type="ARBA" id="ARBA00004141"/>
    </source>
</evidence>
<gene>
    <name evidence="8" type="ORF">SAPINGB_P000938</name>
</gene>